<organism evidence="4 5">
    <name type="scientific">Megaselia scalaris</name>
    <name type="common">Humpbacked fly</name>
    <name type="synonym">Phora scalaris</name>
    <dbReference type="NCBI Taxonomy" id="36166"/>
    <lineage>
        <taxon>Eukaryota</taxon>
        <taxon>Metazoa</taxon>
        <taxon>Ecdysozoa</taxon>
        <taxon>Arthropoda</taxon>
        <taxon>Hexapoda</taxon>
        <taxon>Insecta</taxon>
        <taxon>Pterygota</taxon>
        <taxon>Neoptera</taxon>
        <taxon>Endopterygota</taxon>
        <taxon>Diptera</taxon>
        <taxon>Brachycera</taxon>
        <taxon>Muscomorpha</taxon>
        <taxon>Platypezoidea</taxon>
        <taxon>Phoridae</taxon>
        <taxon>Megaseliini</taxon>
        <taxon>Megaselia</taxon>
    </lineage>
</organism>
<evidence type="ECO:0000256" key="2">
    <source>
        <dbReference type="ARBA" id="ARBA00022777"/>
    </source>
</evidence>
<dbReference type="Gene3D" id="3.40.1190.20">
    <property type="match status" value="1"/>
</dbReference>
<keyword evidence="2" id="KW-0418">Kinase</keyword>
<dbReference type="PANTHER" id="PTHR10584:SF166">
    <property type="entry name" value="RIBOKINASE"/>
    <property type="match status" value="1"/>
</dbReference>
<name>T1GPC9_MEGSC</name>
<proteinExistence type="predicted"/>
<keyword evidence="5" id="KW-1185">Reference proteome</keyword>
<dbReference type="AlphaFoldDB" id="T1GPC9"/>
<protein>
    <recommendedName>
        <fullName evidence="3">Carbohydrate kinase PfkB domain-containing protein</fullName>
    </recommendedName>
</protein>
<evidence type="ECO:0000313" key="4">
    <source>
        <dbReference type="EnsemblMetazoa" id="MESCA005455-PA"/>
    </source>
</evidence>
<dbReference type="EMBL" id="CAQQ02178720">
    <property type="status" value="NOT_ANNOTATED_CDS"/>
    <property type="molecule type" value="Genomic_DNA"/>
</dbReference>
<evidence type="ECO:0000313" key="5">
    <source>
        <dbReference type="Proteomes" id="UP000015102"/>
    </source>
</evidence>
<feature type="domain" description="Carbohydrate kinase PfkB" evidence="3">
    <location>
        <begin position="4"/>
        <end position="113"/>
    </location>
</feature>
<dbReference type="GO" id="GO:0005829">
    <property type="term" value="C:cytosol"/>
    <property type="evidence" value="ECO:0007669"/>
    <property type="project" value="TreeGrafter"/>
</dbReference>
<dbReference type="PRINTS" id="PR00990">
    <property type="entry name" value="RIBOKINASE"/>
</dbReference>
<dbReference type="STRING" id="36166.T1GPC9"/>
<dbReference type="GO" id="GO:0016301">
    <property type="term" value="F:kinase activity"/>
    <property type="evidence" value="ECO:0007669"/>
    <property type="project" value="UniProtKB-KW"/>
</dbReference>
<sequence length="116" mass="12020">MHPEIVVFGSAIVDFISYVNRLPKSGETLHGTKFATGFGGKGANQCVAAAKLGAKTAMIGKLGKDTWGQKYLGNLQSQGVETSGVKQVDDTTGIAQIIVSESGENQIVIVAGAIII</sequence>
<dbReference type="Proteomes" id="UP000015102">
    <property type="component" value="Unassembled WGS sequence"/>
</dbReference>
<dbReference type="PANTHER" id="PTHR10584">
    <property type="entry name" value="SUGAR KINASE"/>
    <property type="match status" value="1"/>
</dbReference>
<dbReference type="EnsemblMetazoa" id="MESCA005455-RA">
    <property type="protein sequence ID" value="MESCA005455-PA"/>
    <property type="gene ID" value="MESCA005455"/>
</dbReference>
<dbReference type="OMA" id="ATIXIEE"/>
<evidence type="ECO:0000256" key="1">
    <source>
        <dbReference type="ARBA" id="ARBA00022679"/>
    </source>
</evidence>
<reference evidence="4" key="2">
    <citation type="submission" date="2015-06" db="UniProtKB">
        <authorList>
            <consortium name="EnsemblMetazoa"/>
        </authorList>
    </citation>
    <scope>IDENTIFICATION</scope>
</reference>
<dbReference type="Pfam" id="PF00294">
    <property type="entry name" value="PfkB"/>
    <property type="match status" value="1"/>
</dbReference>
<keyword evidence="1" id="KW-0808">Transferase</keyword>
<dbReference type="HOGENOM" id="CLU_027634_18_0_1"/>
<dbReference type="InterPro" id="IPR011611">
    <property type="entry name" value="PfkB_dom"/>
</dbReference>
<accession>T1GPC9</accession>
<dbReference type="SUPFAM" id="SSF53613">
    <property type="entry name" value="Ribokinase-like"/>
    <property type="match status" value="1"/>
</dbReference>
<evidence type="ECO:0000259" key="3">
    <source>
        <dbReference type="Pfam" id="PF00294"/>
    </source>
</evidence>
<dbReference type="InterPro" id="IPR029056">
    <property type="entry name" value="Ribokinase-like"/>
</dbReference>
<reference evidence="5" key="1">
    <citation type="submission" date="2013-02" db="EMBL/GenBank/DDBJ databases">
        <authorList>
            <person name="Hughes D."/>
        </authorList>
    </citation>
    <scope>NUCLEOTIDE SEQUENCE</scope>
    <source>
        <strain>Durham</strain>
        <strain evidence="5">NC isolate 2 -- Noor lab</strain>
    </source>
</reference>
<dbReference type="GO" id="GO:0006796">
    <property type="term" value="P:phosphate-containing compound metabolic process"/>
    <property type="evidence" value="ECO:0007669"/>
    <property type="project" value="UniProtKB-ARBA"/>
</dbReference>
<dbReference type="InterPro" id="IPR002139">
    <property type="entry name" value="Ribo/fructo_kinase"/>
</dbReference>